<dbReference type="InterPro" id="IPR037923">
    <property type="entry name" value="HTH-like"/>
</dbReference>
<evidence type="ECO:0000259" key="4">
    <source>
        <dbReference type="PROSITE" id="PS01124"/>
    </source>
</evidence>
<dbReference type="SMART" id="SM00342">
    <property type="entry name" value="HTH_ARAC"/>
    <property type="match status" value="1"/>
</dbReference>
<dbReference type="Proteomes" id="UP001597120">
    <property type="component" value="Unassembled WGS sequence"/>
</dbReference>
<dbReference type="EMBL" id="JBHTIU010000027">
    <property type="protein sequence ID" value="MFD0869056.1"/>
    <property type="molecule type" value="Genomic_DNA"/>
</dbReference>
<dbReference type="PROSITE" id="PS01124">
    <property type="entry name" value="HTH_ARAC_FAMILY_2"/>
    <property type="match status" value="1"/>
</dbReference>
<keyword evidence="3" id="KW-0804">Transcription</keyword>
<dbReference type="InterPro" id="IPR018060">
    <property type="entry name" value="HTH_AraC"/>
</dbReference>
<dbReference type="SUPFAM" id="SSF51215">
    <property type="entry name" value="Regulatory protein AraC"/>
    <property type="match status" value="1"/>
</dbReference>
<dbReference type="Pfam" id="PF12833">
    <property type="entry name" value="HTH_18"/>
    <property type="match status" value="1"/>
</dbReference>
<evidence type="ECO:0000256" key="3">
    <source>
        <dbReference type="ARBA" id="ARBA00023163"/>
    </source>
</evidence>
<dbReference type="PANTHER" id="PTHR43280:SF30">
    <property type="entry name" value="MMSAB OPERON REGULATORY PROTEIN"/>
    <property type="match status" value="1"/>
</dbReference>
<evidence type="ECO:0000313" key="6">
    <source>
        <dbReference type="Proteomes" id="UP001597120"/>
    </source>
</evidence>
<organism evidence="5 6">
    <name type="scientific">Paenibacillus residui</name>
    <dbReference type="NCBI Taxonomy" id="629724"/>
    <lineage>
        <taxon>Bacteria</taxon>
        <taxon>Bacillati</taxon>
        <taxon>Bacillota</taxon>
        <taxon>Bacilli</taxon>
        <taxon>Bacillales</taxon>
        <taxon>Paenibacillaceae</taxon>
        <taxon>Paenibacillus</taxon>
    </lineage>
</organism>
<dbReference type="InterPro" id="IPR003313">
    <property type="entry name" value="AraC-bd"/>
</dbReference>
<reference evidence="6" key="1">
    <citation type="journal article" date="2019" name="Int. J. Syst. Evol. Microbiol.">
        <title>The Global Catalogue of Microorganisms (GCM) 10K type strain sequencing project: providing services to taxonomists for standard genome sequencing and annotation.</title>
        <authorList>
            <consortium name="The Broad Institute Genomics Platform"/>
            <consortium name="The Broad Institute Genome Sequencing Center for Infectious Disease"/>
            <person name="Wu L."/>
            <person name="Ma J."/>
        </authorList>
    </citation>
    <scope>NUCLEOTIDE SEQUENCE [LARGE SCALE GENOMIC DNA]</scope>
    <source>
        <strain evidence="6">CCUG 57263</strain>
    </source>
</reference>
<dbReference type="PROSITE" id="PS00041">
    <property type="entry name" value="HTH_ARAC_FAMILY_1"/>
    <property type="match status" value="1"/>
</dbReference>
<dbReference type="RefSeq" id="WP_144932668.1">
    <property type="nucleotide sequence ID" value="NZ_JBHTIU010000027.1"/>
</dbReference>
<dbReference type="InterPro" id="IPR009057">
    <property type="entry name" value="Homeodomain-like_sf"/>
</dbReference>
<keyword evidence="2" id="KW-0238">DNA-binding</keyword>
<protein>
    <submittedName>
        <fullName evidence="5">AraC family transcriptional regulator</fullName>
    </submittedName>
</protein>
<proteinExistence type="predicted"/>
<dbReference type="Gene3D" id="1.10.10.60">
    <property type="entry name" value="Homeodomain-like"/>
    <property type="match status" value="2"/>
</dbReference>
<sequence length="282" mass="33004">MLKPEKQLARLRNVMANLQAHLSLAAYTKVNTKWRQMNYIPDFNRFYYICEGEGCLIIDGRTYYPQPGQLFIMPAGVEQSFFPISEHTFGKYWCHFTAKIGDLNLFQLLGLPHYIEVRDRAGLVGLFEQLIRHYESDRFTAYMMQKSVLLEIISLFVEASLQDKYEWKPLNGDERMGKIHTVLKYIDQHLHENITVQEMAGLLHFHPNYFIRHFHEIVGTSPIQYVQQLKIDRAKALLSATDQPVSDIARSLGMEPYYFSRLFKKHTGLAPSDYRVLFYPIV</sequence>
<keyword evidence="1" id="KW-0805">Transcription regulation</keyword>
<dbReference type="InterPro" id="IPR014710">
    <property type="entry name" value="RmlC-like_jellyroll"/>
</dbReference>
<dbReference type="Gene3D" id="2.60.120.10">
    <property type="entry name" value="Jelly Rolls"/>
    <property type="match status" value="1"/>
</dbReference>
<accession>A0ABW3D6W1</accession>
<evidence type="ECO:0000256" key="2">
    <source>
        <dbReference type="ARBA" id="ARBA00023125"/>
    </source>
</evidence>
<dbReference type="InterPro" id="IPR018062">
    <property type="entry name" value="HTH_AraC-typ_CS"/>
</dbReference>
<evidence type="ECO:0000256" key="1">
    <source>
        <dbReference type="ARBA" id="ARBA00023015"/>
    </source>
</evidence>
<evidence type="ECO:0000313" key="5">
    <source>
        <dbReference type="EMBL" id="MFD0869056.1"/>
    </source>
</evidence>
<comment type="caution">
    <text evidence="5">The sequence shown here is derived from an EMBL/GenBank/DDBJ whole genome shotgun (WGS) entry which is preliminary data.</text>
</comment>
<name>A0ABW3D6W1_9BACL</name>
<keyword evidence="6" id="KW-1185">Reference proteome</keyword>
<feature type="domain" description="HTH araC/xylS-type" evidence="4">
    <location>
        <begin position="180"/>
        <end position="277"/>
    </location>
</feature>
<dbReference type="Pfam" id="PF02311">
    <property type="entry name" value="AraC_binding"/>
    <property type="match status" value="1"/>
</dbReference>
<gene>
    <name evidence="5" type="ORF">ACFQ03_07830</name>
</gene>
<dbReference type="PANTHER" id="PTHR43280">
    <property type="entry name" value="ARAC-FAMILY TRANSCRIPTIONAL REGULATOR"/>
    <property type="match status" value="1"/>
</dbReference>
<dbReference type="SUPFAM" id="SSF46689">
    <property type="entry name" value="Homeodomain-like"/>
    <property type="match status" value="2"/>
</dbReference>